<evidence type="ECO:0000256" key="1">
    <source>
        <dbReference type="ARBA" id="ARBA00006763"/>
    </source>
</evidence>
<keyword evidence="2" id="KW-0203">Cytokinin biosynthesis</keyword>
<dbReference type="AlphaFoldDB" id="A0A7I7JVC8"/>
<dbReference type="Gene3D" id="3.40.50.450">
    <property type="match status" value="1"/>
</dbReference>
<keyword evidence="4" id="KW-1185">Reference proteome</keyword>
<dbReference type="RefSeq" id="WP_234815336.1">
    <property type="nucleotide sequence ID" value="NZ_AP022563.1"/>
</dbReference>
<dbReference type="EMBL" id="AP022563">
    <property type="protein sequence ID" value="BBX15348.1"/>
    <property type="molecule type" value="Genomic_DNA"/>
</dbReference>
<dbReference type="GO" id="GO:0009691">
    <property type="term" value="P:cytokinin biosynthetic process"/>
    <property type="evidence" value="ECO:0007669"/>
    <property type="project" value="UniProtKB-UniRule"/>
</dbReference>
<dbReference type="GO" id="GO:0016799">
    <property type="term" value="F:hydrolase activity, hydrolyzing N-glycosyl compounds"/>
    <property type="evidence" value="ECO:0007669"/>
    <property type="project" value="TreeGrafter"/>
</dbReference>
<organism evidence="3 4">
    <name type="scientific">Mycolicibacterium duvalii</name>
    <dbReference type="NCBI Taxonomy" id="39688"/>
    <lineage>
        <taxon>Bacteria</taxon>
        <taxon>Bacillati</taxon>
        <taxon>Actinomycetota</taxon>
        <taxon>Actinomycetes</taxon>
        <taxon>Mycobacteriales</taxon>
        <taxon>Mycobacteriaceae</taxon>
        <taxon>Mycolicibacterium</taxon>
    </lineage>
</organism>
<dbReference type="Pfam" id="PF03641">
    <property type="entry name" value="Lysine_decarbox"/>
    <property type="match status" value="1"/>
</dbReference>
<dbReference type="KEGG" id="mdu:MDUV_02080"/>
<protein>
    <recommendedName>
        <fullName evidence="2">Cytokinin riboside 5'-monophosphate phosphoribohydrolase</fullName>
        <ecNumber evidence="2">3.2.2.n1</ecNumber>
    </recommendedName>
</protein>
<dbReference type="SUPFAM" id="SSF102405">
    <property type="entry name" value="MCP/YpsA-like"/>
    <property type="match status" value="1"/>
</dbReference>
<dbReference type="NCBIfam" id="TIGR00730">
    <property type="entry name" value="Rossman fold protein, TIGR00730 family"/>
    <property type="match status" value="1"/>
</dbReference>
<gene>
    <name evidence="3" type="ORF">MDUV_02080</name>
</gene>
<evidence type="ECO:0000256" key="2">
    <source>
        <dbReference type="RuleBase" id="RU363015"/>
    </source>
</evidence>
<dbReference type="InterPro" id="IPR031100">
    <property type="entry name" value="LOG_fam"/>
</dbReference>
<dbReference type="InterPro" id="IPR005269">
    <property type="entry name" value="LOG"/>
</dbReference>
<evidence type="ECO:0000313" key="3">
    <source>
        <dbReference type="EMBL" id="BBX15348.1"/>
    </source>
</evidence>
<comment type="catalytic activity">
    <reaction evidence="2">
        <text>9-ribosyl-trans-zeatin 5'-phosphate + H2O = trans-zeatin + D-ribose 5-phosphate</text>
        <dbReference type="Rhea" id="RHEA:48564"/>
        <dbReference type="ChEBI" id="CHEBI:15377"/>
        <dbReference type="ChEBI" id="CHEBI:16522"/>
        <dbReference type="ChEBI" id="CHEBI:78346"/>
        <dbReference type="ChEBI" id="CHEBI:87947"/>
        <dbReference type="EC" id="3.2.2.n1"/>
    </reaction>
</comment>
<dbReference type="GO" id="GO:0005829">
    <property type="term" value="C:cytosol"/>
    <property type="evidence" value="ECO:0007669"/>
    <property type="project" value="TreeGrafter"/>
</dbReference>
<dbReference type="PANTHER" id="PTHR31223:SF70">
    <property type="entry name" value="LOG FAMILY PROTEIN YJL055W"/>
    <property type="match status" value="1"/>
</dbReference>
<reference evidence="3 4" key="1">
    <citation type="journal article" date="2019" name="Emerg. Microbes Infect.">
        <title>Comprehensive subspecies identification of 175 nontuberculous mycobacteria species based on 7547 genomic profiles.</title>
        <authorList>
            <person name="Matsumoto Y."/>
            <person name="Kinjo T."/>
            <person name="Motooka D."/>
            <person name="Nabeya D."/>
            <person name="Jung N."/>
            <person name="Uechi K."/>
            <person name="Horii T."/>
            <person name="Iida T."/>
            <person name="Fujita J."/>
            <person name="Nakamura S."/>
        </authorList>
    </citation>
    <scope>NUCLEOTIDE SEQUENCE [LARGE SCALE GENOMIC DNA]</scope>
    <source>
        <strain evidence="3 4">JCM 6396</strain>
    </source>
</reference>
<name>A0A7I7JVC8_9MYCO</name>
<evidence type="ECO:0000313" key="4">
    <source>
        <dbReference type="Proteomes" id="UP000467006"/>
    </source>
</evidence>
<accession>A0A7I7JVC8</accession>
<comment type="catalytic activity">
    <reaction evidence="2">
        <text>N(6)-(dimethylallyl)adenosine 5'-phosphate + H2O = N(6)-dimethylallyladenine + D-ribose 5-phosphate</text>
        <dbReference type="Rhea" id="RHEA:48560"/>
        <dbReference type="ChEBI" id="CHEBI:15377"/>
        <dbReference type="ChEBI" id="CHEBI:17660"/>
        <dbReference type="ChEBI" id="CHEBI:57526"/>
        <dbReference type="ChEBI" id="CHEBI:78346"/>
        <dbReference type="EC" id="3.2.2.n1"/>
    </reaction>
</comment>
<sequence length="199" mass="21090">MSRDPDREWAVCVYCASGPTHPELIELANRVGEAIAQRGWTLVSGGGNVSAMGAVAGAARSRGGYTVGVIPKALIHREVADTDADELVVTDTMRERKQVMEERADAFLALPGGIGTLEEFFEAWTASYLGMHNKPIVMLDTVGHYDGLLAWLRGLVGTGYVSADAMGMLTVVDTVEAALAACAPGPASHTSTAEEERQL</sequence>
<keyword evidence="2 3" id="KW-0378">Hydrolase</keyword>
<dbReference type="Proteomes" id="UP000467006">
    <property type="component" value="Chromosome"/>
</dbReference>
<dbReference type="EC" id="3.2.2.n1" evidence="2"/>
<dbReference type="PANTHER" id="PTHR31223">
    <property type="entry name" value="LOG FAMILY PROTEIN YJL055W"/>
    <property type="match status" value="1"/>
</dbReference>
<proteinExistence type="inferred from homology"/>
<comment type="similarity">
    <text evidence="1 2">Belongs to the LOG family.</text>
</comment>